<evidence type="ECO:0000313" key="2">
    <source>
        <dbReference type="EMBL" id="MDJ1645970.1"/>
    </source>
</evidence>
<keyword evidence="1" id="KW-0732">Signal</keyword>
<dbReference type="PROSITE" id="PS51257">
    <property type="entry name" value="PROKAR_LIPOPROTEIN"/>
    <property type="match status" value="1"/>
</dbReference>
<evidence type="ECO:0000256" key="1">
    <source>
        <dbReference type="SAM" id="SignalP"/>
    </source>
</evidence>
<evidence type="ECO:0000313" key="3">
    <source>
        <dbReference type="Proteomes" id="UP001224428"/>
    </source>
</evidence>
<organism evidence="2 3">
    <name type="scientific">Mycoplasma phocimorsus</name>
    <dbReference type="NCBI Taxonomy" id="3045839"/>
    <lineage>
        <taxon>Bacteria</taxon>
        <taxon>Bacillati</taxon>
        <taxon>Mycoplasmatota</taxon>
        <taxon>Mollicutes</taxon>
        <taxon>Mycoplasmataceae</taxon>
        <taxon>Mycoplasma</taxon>
    </lineage>
</organism>
<name>A0AAJ1UX39_9MOLU</name>
<feature type="signal peptide" evidence="1">
    <location>
        <begin position="1"/>
        <end position="19"/>
    </location>
</feature>
<sequence length="382" mass="43159">MKFKKILLALSVPSVVLTAAAVAISCGETKEKSIERKNILSVNILKSKLSDASSEAGALALLASGQKVGRHFTITSAAKIVGNKIVFKAMEANGAEQEFQFEKMDVLPEFEAPKMEEPKQESKPNTNLNDSQQVKEAKAYAANLVVNYKERFAPVSWEEMSNEDGSLKQEDFTVVNKANGYKPISEDRYLFSNIRWANKKVSDFELNQNKRFITFDLKNEVTGTIINAKAVFNKKETDYLFSGGFRQATEEETKKVQDEFISKLQVTEAGKNILAKLKIGDKVWYDAKDDKIFDKPRRIDNDNSKNYSKDKTEVLTLTSNVKDYEPRAEKWVNTKESATQFVVTKVEGRKITLTFKVVHNIFQGKKDADKFITKPLTLELSF</sequence>
<dbReference type="RefSeq" id="WP_283827367.1">
    <property type="nucleotide sequence ID" value="NZ_JASDDP010000024.1"/>
</dbReference>
<reference evidence="2" key="1">
    <citation type="submission" date="2023-05" db="EMBL/GenBank/DDBJ databases">
        <title>Mycoplasma phocimorsus sp. nov., isolated from Scandinavian patients with seal finger or septic arthritis after contact with seals.</title>
        <authorList>
            <person name="Skafte-Holm A."/>
            <person name="Pedersen T.R."/>
            <person name="Froelund M."/>
            <person name="Stegger M."/>
            <person name="Qvortrup K."/>
            <person name="Michaels D.L."/>
            <person name="Brown D.R."/>
            <person name="Jensen J.S."/>
        </authorList>
    </citation>
    <scope>NUCLEOTIDE SEQUENCE</scope>
    <source>
        <strain evidence="2">M5725</strain>
    </source>
</reference>
<gene>
    <name evidence="2" type="ORF">QLQ80_02675</name>
</gene>
<protein>
    <recommendedName>
        <fullName evidence="4">Lipoprotein-associated type-17 domain-containing protein</fullName>
    </recommendedName>
</protein>
<proteinExistence type="predicted"/>
<accession>A0AAJ1UX39</accession>
<keyword evidence="3" id="KW-1185">Reference proteome</keyword>
<evidence type="ECO:0008006" key="4">
    <source>
        <dbReference type="Google" id="ProtNLM"/>
    </source>
</evidence>
<comment type="caution">
    <text evidence="2">The sequence shown here is derived from an EMBL/GenBank/DDBJ whole genome shotgun (WGS) entry which is preliminary data.</text>
</comment>
<dbReference type="EMBL" id="JASDDP010000024">
    <property type="protein sequence ID" value="MDJ1645970.1"/>
    <property type="molecule type" value="Genomic_DNA"/>
</dbReference>
<feature type="chain" id="PRO_5042516842" description="Lipoprotein-associated type-17 domain-containing protein" evidence="1">
    <location>
        <begin position="20"/>
        <end position="382"/>
    </location>
</feature>
<dbReference type="AlphaFoldDB" id="A0AAJ1UX39"/>
<dbReference type="Proteomes" id="UP001224428">
    <property type="component" value="Unassembled WGS sequence"/>
</dbReference>